<dbReference type="InterPro" id="IPR005552">
    <property type="entry name" value="Scramblase"/>
</dbReference>
<comment type="cofactor">
    <cofactor evidence="2">
        <name>Ca(2+)</name>
        <dbReference type="ChEBI" id="CHEBI:29108"/>
    </cofactor>
</comment>
<dbReference type="EMBL" id="GEDC01022708">
    <property type="protein sequence ID" value="JAS14590.1"/>
    <property type="molecule type" value="Transcribed_RNA"/>
</dbReference>
<gene>
    <name evidence="4" type="ORF">g.43316</name>
    <name evidence="6" type="ORF">g.43317</name>
    <name evidence="7" type="ORF">g.43322</name>
    <name evidence="5" type="ORF">g.43326</name>
    <name evidence="3" type="ORF">g.43327</name>
</gene>
<name>A0A1B6EC34_9HEMI</name>
<evidence type="ECO:0000313" key="4">
    <source>
        <dbReference type="EMBL" id="JAS16900.1"/>
    </source>
</evidence>
<reference evidence="7" key="1">
    <citation type="submission" date="2015-12" db="EMBL/GenBank/DDBJ databases">
        <title>De novo transcriptome assembly of four potential Pierce s Disease insect vectors from Arizona vineyards.</title>
        <authorList>
            <person name="Tassone E.E."/>
        </authorList>
    </citation>
    <scope>NUCLEOTIDE SEQUENCE</scope>
</reference>
<dbReference type="InterPro" id="IPR025659">
    <property type="entry name" value="Tubby-like_C"/>
</dbReference>
<dbReference type="PANTHER" id="PTHR23248:SF9">
    <property type="entry name" value="PHOSPHOLIPID SCRAMBLASE"/>
    <property type="match status" value="1"/>
</dbReference>
<evidence type="ECO:0000313" key="5">
    <source>
        <dbReference type="EMBL" id="JAS23164.1"/>
    </source>
</evidence>
<protein>
    <recommendedName>
        <fullName evidence="2">Phospholipid scramblase</fullName>
    </recommendedName>
</protein>
<accession>A0A1B6EC34</accession>
<dbReference type="EMBL" id="GEDC01020398">
    <property type="protein sequence ID" value="JAS16900.1"/>
    <property type="molecule type" value="Transcribed_RNA"/>
</dbReference>
<evidence type="ECO:0000313" key="6">
    <source>
        <dbReference type="EMBL" id="JAS29144.1"/>
    </source>
</evidence>
<dbReference type="EMBL" id="GEDC01014134">
    <property type="protein sequence ID" value="JAS23164.1"/>
    <property type="molecule type" value="Transcribed_RNA"/>
</dbReference>
<evidence type="ECO:0000313" key="7">
    <source>
        <dbReference type="EMBL" id="JAS35450.1"/>
    </source>
</evidence>
<evidence type="ECO:0000256" key="1">
    <source>
        <dbReference type="ARBA" id="ARBA00005350"/>
    </source>
</evidence>
<dbReference type="Pfam" id="PF03803">
    <property type="entry name" value="Scramblase"/>
    <property type="match status" value="1"/>
</dbReference>
<dbReference type="EMBL" id="GEDC01008154">
    <property type="protein sequence ID" value="JAS29144.1"/>
    <property type="molecule type" value="Transcribed_RNA"/>
</dbReference>
<dbReference type="AlphaFoldDB" id="A0A1B6EC34"/>
<keyword evidence="2" id="KW-0564">Palmitate</keyword>
<comment type="function">
    <text evidence="2">May mediate accelerated ATP-independent bidirectional transbilayer migration of phospholipids upon binding calcium ions that results in a loss of phospholipid asymmetry in the plasma membrane.</text>
</comment>
<dbReference type="GO" id="GO:0017128">
    <property type="term" value="F:phospholipid scramblase activity"/>
    <property type="evidence" value="ECO:0007669"/>
    <property type="project" value="InterPro"/>
</dbReference>
<proteinExistence type="inferred from homology"/>
<organism evidence="7">
    <name type="scientific">Clastoptera arizonana</name>
    <name type="common">Arizona spittle bug</name>
    <dbReference type="NCBI Taxonomy" id="38151"/>
    <lineage>
        <taxon>Eukaryota</taxon>
        <taxon>Metazoa</taxon>
        <taxon>Ecdysozoa</taxon>
        <taxon>Arthropoda</taxon>
        <taxon>Hexapoda</taxon>
        <taxon>Insecta</taxon>
        <taxon>Pterygota</taxon>
        <taxon>Neoptera</taxon>
        <taxon>Paraneoptera</taxon>
        <taxon>Hemiptera</taxon>
        <taxon>Auchenorrhyncha</taxon>
        <taxon>Cercopoidea</taxon>
        <taxon>Clastopteridae</taxon>
        <taxon>Clastoptera</taxon>
    </lineage>
</organism>
<dbReference type="EMBL" id="GEDC01001848">
    <property type="protein sequence ID" value="JAS35450.1"/>
    <property type="molecule type" value="Transcribed_RNA"/>
</dbReference>
<keyword evidence="2" id="KW-0106">Calcium</keyword>
<sequence length="281" mass="30952">MKSGNTPPYSGGYVPPQGYSAPGGYLPICKEPTSRGPPRSASSGWMSVPSSAPGNCPPGLQYLCSIDQLLVHQEVELLEVLTTYETKNKYTVKNSVGQKVFYAVEESDCCTRNCCYGPLRPFGMRILDNYENQVMYLNRPLSCSSCWCPCCLQKLEVYAPVGCLIGSVEEKWTPFIDKFSLKNAAGDIVCQIEGPICTFSMCGDVEFNILSRDGGTVVGKISKQWSGLLREAFTDADYFGITFPMDLDVRMKAVMLGACFLIDYMFFEKAGNTESDMPGML</sequence>
<comment type="similarity">
    <text evidence="1 2">Belongs to the phospholipid scramblase family.</text>
</comment>
<dbReference type="GO" id="GO:0005886">
    <property type="term" value="C:plasma membrane"/>
    <property type="evidence" value="ECO:0007669"/>
    <property type="project" value="TreeGrafter"/>
</dbReference>
<keyword evidence="2" id="KW-0449">Lipoprotein</keyword>
<evidence type="ECO:0000256" key="2">
    <source>
        <dbReference type="RuleBase" id="RU363116"/>
    </source>
</evidence>
<dbReference type="PANTHER" id="PTHR23248">
    <property type="entry name" value="PHOSPHOLIPID SCRAMBLASE-RELATED"/>
    <property type="match status" value="1"/>
</dbReference>
<evidence type="ECO:0000313" key="3">
    <source>
        <dbReference type="EMBL" id="JAS14590.1"/>
    </source>
</evidence>
<dbReference type="SUPFAM" id="SSF54518">
    <property type="entry name" value="Tubby C-terminal domain-like"/>
    <property type="match status" value="1"/>
</dbReference>